<dbReference type="EMBL" id="DRMS01000191">
    <property type="protein sequence ID" value="HFC92151.1"/>
    <property type="molecule type" value="Genomic_DNA"/>
</dbReference>
<dbReference type="Proteomes" id="UP000885750">
    <property type="component" value="Unassembled WGS sequence"/>
</dbReference>
<dbReference type="InterPro" id="IPR025197">
    <property type="entry name" value="DUF4116"/>
</dbReference>
<dbReference type="AlphaFoldDB" id="A0A7V2WUI1"/>
<dbReference type="Pfam" id="PF04358">
    <property type="entry name" value="DsrC"/>
    <property type="match status" value="1"/>
</dbReference>
<accession>A0A7V2WUI1</accession>
<dbReference type="Pfam" id="PF13475">
    <property type="entry name" value="DUF4116"/>
    <property type="match status" value="1"/>
</dbReference>
<organism evidence="5">
    <name type="scientific">Leucothrix mucor</name>
    <dbReference type="NCBI Taxonomy" id="45248"/>
    <lineage>
        <taxon>Bacteria</taxon>
        <taxon>Pseudomonadati</taxon>
        <taxon>Pseudomonadota</taxon>
        <taxon>Gammaproteobacteria</taxon>
        <taxon>Thiotrichales</taxon>
        <taxon>Thiotrichaceae</taxon>
        <taxon>Leucothrix</taxon>
    </lineage>
</organism>
<comment type="similarity">
    <text evidence="2">Belongs to the DsrC/TusE family.</text>
</comment>
<evidence type="ECO:0000313" key="5">
    <source>
        <dbReference type="EMBL" id="HFC92151.1"/>
    </source>
</evidence>
<comment type="subcellular location">
    <subcellularLocation>
        <location evidence="1">Cytoplasm</location>
    </subcellularLocation>
</comment>
<feature type="domain" description="DUF4116" evidence="4">
    <location>
        <begin position="49"/>
        <end position="89"/>
    </location>
</feature>
<gene>
    <name evidence="5" type="primary">tusE</name>
    <name evidence="5" type="ORF">ENJ51_04995</name>
</gene>
<evidence type="ECO:0000256" key="2">
    <source>
        <dbReference type="ARBA" id="ARBA00005718"/>
    </source>
</evidence>
<comment type="caution">
    <text evidence="5">The sequence shown here is derived from an EMBL/GenBank/DDBJ whole genome shotgun (WGS) entry which is preliminary data.</text>
</comment>
<dbReference type="PANTHER" id="PTHR37010">
    <property type="entry name" value="SULFURTRANSFERASE TUSE"/>
    <property type="match status" value="1"/>
</dbReference>
<dbReference type="GO" id="GO:0002143">
    <property type="term" value="P:tRNA wobble position uridine thiolation"/>
    <property type="evidence" value="ECO:0007669"/>
    <property type="project" value="TreeGrafter"/>
</dbReference>
<name>A0A7V2WUI1_LEUMU</name>
<proteinExistence type="inferred from homology"/>
<dbReference type="SUPFAM" id="SSF69721">
    <property type="entry name" value="DsrC, the gamma subunit of dissimilatory sulfite reductase"/>
    <property type="match status" value="1"/>
</dbReference>
<dbReference type="NCBIfam" id="TIGR03342">
    <property type="entry name" value="dsrC_tusE_dsvC"/>
    <property type="match status" value="1"/>
</dbReference>
<keyword evidence="3" id="KW-0963">Cytoplasm</keyword>
<dbReference type="GO" id="GO:0005737">
    <property type="term" value="C:cytoplasm"/>
    <property type="evidence" value="ECO:0007669"/>
    <property type="project" value="UniProtKB-SubCell"/>
</dbReference>
<evidence type="ECO:0000259" key="4">
    <source>
        <dbReference type="Pfam" id="PF13475"/>
    </source>
</evidence>
<protein>
    <submittedName>
        <fullName evidence="5">TusE/DsrC/DsvC family sulfur relay protein</fullName>
    </submittedName>
</protein>
<dbReference type="GO" id="GO:0097163">
    <property type="term" value="F:sulfur carrier activity"/>
    <property type="evidence" value="ECO:0007669"/>
    <property type="project" value="TreeGrafter"/>
</dbReference>
<evidence type="ECO:0000256" key="1">
    <source>
        <dbReference type="ARBA" id="ARBA00004496"/>
    </source>
</evidence>
<sequence length="205" mass="24135">MKNNEICLATIENNSFDIIHIKKQTNKICMNAVKKDGLLLWYVKNKTPEICLAAVKQNSFAFLCVEKQNLEISLEAVRNNYFMLKYVNKTNKQSCELLPVIYPTKKQYLSDARGYLNDCSEWDPLFTEQLAEKEGLSLSLNHWRIIFLFRKHYSEYQVNPSLQFIRNKLRMTLANDEKHNYFFSLFLNTNMAGKYAGLPEPYPYF</sequence>
<dbReference type="InterPro" id="IPR042072">
    <property type="entry name" value="DsrC-like_C"/>
</dbReference>
<dbReference type="InterPro" id="IPR007453">
    <property type="entry name" value="DsrC/TusE"/>
</dbReference>
<reference evidence="5" key="1">
    <citation type="journal article" date="2020" name="mSystems">
        <title>Genome- and Community-Level Interaction Insights into Carbon Utilization and Element Cycling Functions of Hydrothermarchaeota in Hydrothermal Sediment.</title>
        <authorList>
            <person name="Zhou Z."/>
            <person name="Liu Y."/>
            <person name="Xu W."/>
            <person name="Pan J."/>
            <person name="Luo Z.H."/>
            <person name="Li M."/>
        </authorList>
    </citation>
    <scope>NUCLEOTIDE SEQUENCE [LARGE SCALE GENOMIC DNA]</scope>
    <source>
        <strain evidence="5">HyVt-493</strain>
    </source>
</reference>
<evidence type="ECO:0000256" key="3">
    <source>
        <dbReference type="ARBA" id="ARBA00022490"/>
    </source>
</evidence>
<dbReference type="InterPro" id="IPR025526">
    <property type="entry name" value="DsrC-like_dom_sf"/>
</dbReference>
<dbReference type="PANTHER" id="PTHR37010:SF1">
    <property type="entry name" value="SULFURTRANSFERASE TUSE"/>
    <property type="match status" value="1"/>
</dbReference>
<dbReference type="Gene3D" id="1.10.10.370">
    <property type="entry name" value="DsrC-like protein, C-terminal domain"/>
    <property type="match status" value="1"/>
</dbReference>